<proteinExistence type="predicted"/>
<gene>
    <name evidence="3" type="primary">Znf146</name>
</gene>
<dbReference type="Proteomes" id="UP001108280">
    <property type="component" value="Chromosome 9"/>
</dbReference>
<evidence type="ECO:0000313" key="2">
    <source>
        <dbReference type="Proteomes" id="UP001108280"/>
    </source>
</evidence>
<keyword evidence="2" id="KW-1185">Reference proteome</keyword>
<protein>
    <submittedName>
        <fullName evidence="3">Zinc finger protein OZF isoform X4</fullName>
    </submittedName>
</protein>
<dbReference type="GeneID" id="100753826"/>
<name>A0A9J7K1N9_CRIGR</name>
<dbReference type="AlphaFoldDB" id="A0A9J7K1N9"/>
<accession>A0A9J7K1N9</accession>
<sequence length="100" mass="10881">MPHGKCSPRRGVGGISAQSGKPRGTEKRSAMPHGKCSPRCVGENTIRAREPKKRSALPRGKCSPRRDVGEAADKYIEPQQDLGDLGKTFFKASSFELETI</sequence>
<evidence type="ECO:0000313" key="3">
    <source>
        <dbReference type="RefSeq" id="XP_035305169.1"/>
    </source>
</evidence>
<evidence type="ECO:0000256" key="1">
    <source>
        <dbReference type="SAM" id="MobiDB-lite"/>
    </source>
</evidence>
<organism evidence="2 3">
    <name type="scientific">Cricetulus griseus</name>
    <name type="common">Chinese hamster</name>
    <name type="synonym">Cricetulus barabensis griseus</name>
    <dbReference type="NCBI Taxonomy" id="10029"/>
    <lineage>
        <taxon>Eukaryota</taxon>
        <taxon>Metazoa</taxon>
        <taxon>Chordata</taxon>
        <taxon>Craniata</taxon>
        <taxon>Vertebrata</taxon>
        <taxon>Euteleostomi</taxon>
        <taxon>Mammalia</taxon>
        <taxon>Eutheria</taxon>
        <taxon>Euarchontoglires</taxon>
        <taxon>Glires</taxon>
        <taxon>Rodentia</taxon>
        <taxon>Myomorpha</taxon>
        <taxon>Muroidea</taxon>
        <taxon>Cricetidae</taxon>
        <taxon>Cricetinae</taxon>
        <taxon>Cricetulus</taxon>
    </lineage>
</organism>
<dbReference type="CTD" id="7705"/>
<reference evidence="2" key="2">
    <citation type="journal article" date="2020" name="Biotechnol. Bioeng.">
        <title>Chromosome-scale scaffolds for the Chinese hamster reference genome assembly to facilitate the study of the CHO epigenome.</title>
        <authorList>
            <person name="Hilliard W."/>
            <person name="MacDonald M."/>
            <person name="Lee K.H."/>
        </authorList>
    </citation>
    <scope>NUCLEOTIDE SEQUENCE [LARGE SCALE GENOMIC DNA]</scope>
    <source>
        <strain evidence="2">17A/GY</strain>
    </source>
</reference>
<reference evidence="3" key="3">
    <citation type="submission" date="2025-08" db="UniProtKB">
        <authorList>
            <consortium name="RefSeq"/>
        </authorList>
    </citation>
    <scope>IDENTIFICATION</scope>
    <source>
        <strain evidence="3">17A/GY</strain>
        <tissue evidence="3">Liver</tissue>
    </source>
</reference>
<dbReference type="RefSeq" id="XP_035305169.1">
    <property type="nucleotide sequence ID" value="XM_035449278.1"/>
</dbReference>
<feature type="region of interest" description="Disordered" evidence="1">
    <location>
        <begin position="1"/>
        <end position="41"/>
    </location>
</feature>
<reference evidence="2" key="1">
    <citation type="journal article" date="2018" name="Biotechnol. Bioeng.">
        <title>A reference genome of the Chinese hamster based on a hybrid assembly strategy.</title>
        <authorList>
            <person name="Rupp O."/>
            <person name="MacDonald M.L."/>
            <person name="Li S."/>
            <person name="Dhiman H."/>
            <person name="Polson S."/>
            <person name="Griep S."/>
            <person name="Heffner K."/>
            <person name="Hernandez I."/>
            <person name="Brinkrolf K."/>
            <person name="Jadhav V."/>
            <person name="Samoudi M."/>
            <person name="Hao H."/>
            <person name="Kingham B."/>
            <person name="Goesmann A."/>
            <person name="Betenbaugh M.J."/>
            <person name="Lewis N.E."/>
            <person name="Borth N."/>
            <person name="Lee K.H."/>
        </authorList>
    </citation>
    <scope>NUCLEOTIDE SEQUENCE [LARGE SCALE GENOMIC DNA]</scope>
    <source>
        <strain evidence="2">17A/GY</strain>
    </source>
</reference>